<organism evidence="2 3">
    <name type="scientific">Trichogramma brassicae</name>
    <dbReference type="NCBI Taxonomy" id="86971"/>
    <lineage>
        <taxon>Eukaryota</taxon>
        <taxon>Metazoa</taxon>
        <taxon>Ecdysozoa</taxon>
        <taxon>Arthropoda</taxon>
        <taxon>Hexapoda</taxon>
        <taxon>Insecta</taxon>
        <taxon>Pterygota</taxon>
        <taxon>Neoptera</taxon>
        <taxon>Endopterygota</taxon>
        <taxon>Hymenoptera</taxon>
        <taxon>Apocrita</taxon>
        <taxon>Proctotrupomorpha</taxon>
        <taxon>Chalcidoidea</taxon>
        <taxon>Trichogrammatidae</taxon>
        <taxon>Trichogramma</taxon>
    </lineage>
</organism>
<accession>A0A6H5IN21</accession>
<keyword evidence="3" id="KW-1185">Reference proteome</keyword>
<gene>
    <name evidence="2" type="ORF">TBRA_LOCUS10755</name>
</gene>
<feature type="region of interest" description="Disordered" evidence="1">
    <location>
        <begin position="105"/>
        <end position="124"/>
    </location>
</feature>
<dbReference type="Proteomes" id="UP000479190">
    <property type="component" value="Unassembled WGS sequence"/>
</dbReference>
<evidence type="ECO:0000313" key="3">
    <source>
        <dbReference type="Proteomes" id="UP000479190"/>
    </source>
</evidence>
<reference evidence="2 3" key="1">
    <citation type="submission" date="2020-02" db="EMBL/GenBank/DDBJ databases">
        <authorList>
            <person name="Ferguson B K."/>
        </authorList>
    </citation>
    <scope>NUCLEOTIDE SEQUENCE [LARGE SCALE GENOMIC DNA]</scope>
</reference>
<evidence type="ECO:0000313" key="2">
    <source>
        <dbReference type="EMBL" id="CAB0038993.1"/>
    </source>
</evidence>
<dbReference type="AlphaFoldDB" id="A0A6H5IN21"/>
<sequence length="190" mass="21025">MLHLEVEPSLRISDQLGADQDSRCAIVQAVSRPQERKLSPPILEALLSVERANQSRYRLSTGASLRCSTLPRLASSSSLRTSSSSLCMSSRSRRSMSISRRDTLSIFSSPSPTSRSSSDASNQDPVGSASCKRLINSFFVSDVGKALLFSFAFSCTTSWKYFTKPYKISQKVREYSQCNKSFAALKVRML</sequence>
<name>A0A6H5IN21_9HYME</name>
<evidence type="ECO:0000256" key="1">
    <source>
        <dbReference type="SAM" id="MobiDB-lite"/>
    </source>
</evidence>
<feature type="compositionally biased region" description="Low complexity" evidence="1">
    <location>
        <begin position="105"/>
        <end position="121"/>
    </location>
</feature>
<protein>
    <submittedName>
        <fullName evidence="2">Uncharacterized protein</fullName>
    </submittedName>
</protein>
<proteinExistence type="predicted"/>
<dbReference type="EMBL" id="CADCXV010000930">
    <property type="protein sequence ID" value="CAB0038993.1"/>
    <property type="molecule type" value="Genomic_DNA"/>
</dbReference>